<evidence type="ECO:0000256" key="1">
    <source>
        <dbReference type="ARBA" id="ARBA00010641"/>
    </source>
</evidence>
<evidence type="ECO:0000256" key="2">
    <source>
        <dbReference type="ARBA" id="ARBA00011344"/>
    </source>
</evidence>
<reference evidence="9 10" key="1">
    <citation type="submission" date="2020-08" db="EMBL/GenBank/DDBJ databases">
        <title>Genomic Encyclopedia of Type Strains, Phase III (KMG-III): the genomes of soil and plant-associated and newly described type strains.</title>
        <authorList>
            <person name="Whitman W."/>
        </authorList>
    </citation>
    <scope>NUCLEOTIDE SEQUENCE [LARGE SCALE GENOMIC DNA]</scope>
    <source>
        <strain evidence="9 10">CECT 3226</strain>
    </source>
</reference>
<dbReference type="InterPro" id="IPR032710">
    <property type="entry name" value="NTF2-like_dom_sf"/>
</dbReference>
<name>A0A7W8F761_9ACTN</name>
<keyword evidence="5" id="KW-0804">Transcription</keyword>
<comment type="subunit">
    <text evidence="2">Interacts transiently with the RNA polymerase catalytic core formed by RpoA, RpoB, RpoC and RpoZ (2 alpha, 1 beta, 1 beta' and 1 omega subunit) to form the RNA polymerase holoenzyme that can initiate transcription.</text>
</comment>
<dbReference type="GO" id="GO:0016987">
    <property type="term" value="F:sigma factor activity"/>
    <property type="evidence" value="ECO:0007669"/>
    <property type="project" value="UniProtKB-KW"/>
</dbReference>
<organism evidence="9 10">
    <name type="scientific">Streptomyces griseoloalbus</name>
    <dbReference type="NCBI Taxonomy" id="67303"/>
    <lineage>
        <taxon>Bacteria</taxon>
        <taxon>Bacillati</taxon>
        <taxon>Actinomycetota</taxon>
        <taxon>Actinomycetes</taxon>
        <taxon>Kitasatosporales</taxon>
        <taxon>Streptomycetaceae</taxon>
        <taxon>Streptomyces</taxon>
    </lineage>
</organism>
<dbReference type="SUPFAM" id="SSF88659">
    <property type="entry name" value="Sigma3 and sigma4 domains of RNA polymerase sigma factors"/>
    <property type="match status" value="1"/>
</dbReference>
<evidence type="ECO:0000256" key="4">
    <source>
        <dbReference type="ARBA" id="ARBA00023082"/>
    </source>
</evidence>
<evidence type="ECO:0000256" key="5">
    <source>
        <dbReference type="ARBA" id="ARBA00023163"/>
    </source>
</evidence>
<protein>
    <submittedName>
        <fullName evidence="9">RNA polymerase sigma-70 factor (ECF subfamily)</fullName>
    </submittedName>
</protein>
<dbReference type="InterPro" id="IPR013325">
    <property type="entry name" value="RNA_pol_sigma_r2"/>
</dbReference>
<dbReference type="InterPro" id="IPR014284">
    <property type="entry name" value="RNA_pol_sigma-70_dom"/>
</dbReference>
<dbReference type="Gene3D" id="3.10.450.50">
    <property type="match status" value="1"/>
</dbReference>
<sequence length="343" mass="37018">MSHDAGMSQNGGDRRLVRVAIIEGEQAGAAVRGEYSERDGDAAGRSTGGGRTGPATEAFITHRNLLFTVAYEMLGSAADAEDVLQETWLRWADVDLDTVRDRRAYLVRITTRQALGRLRTLGRRKESYVGSWLPEPLLTSPDVAEDVELADSVSMAMMLVMETLTPTERAVFVLREVFGLEYDEIAEAVDKSPAAVRQIAHRARAHVAARRPRGAVSPAQTKGALDAFRRAVETGDLQGLLDIMAPDVVLLGDGGGIKQAVLRPVVGADKVARLLHAGMGRLPAGASLRPAQVNGHPALILRVDGAIDTVVAVRVDDGLVTGLYAVRNPEKLSYMQRETALRR</sequence>
<dbReference type="Pfam" id="PF08281">
    <property type="entry name" value="Sigma70_r4_2"/>
    <property type="match status" value="1"/>
</dbReference>
<dbReference type="GO" id="GO:0006352">
    <property type="term" value="P:DNA-templated transcription initiation"/>
    <property type="evidence" value="ECO:0007669"/>
    <property type="project" value="InterPro"/>
</dbReference>
<evidence type="ECO:0000313" key="9">
    <source>
        <dbReference type="EMBL" id="MBB5125703.1"/>
    </source>
</evidence>
<dbReference type="NCBIfam" id="TIGR02957">
    <property type="entry name" value="SigX4"/>
    <property type="match status" value="1"/>
</dbReference>
<dbReference type="Gene3D" id="1.10.1740.10">
    <property type="match status" value="1"/>
</dbReference>
<proteinExistence type="inferred from homology"/>
<dbReference type="AlphaFoldDB" id="A0A7W8F761"/>
<evidence type="ECO:0000256" key="6">
    <source>
        <dbReference type="SAM" id="MobiDB-lite"/>
    </source>
</evidence>
<dbReference type="NCBIfam" id="TIGR02937">
    <property type="entry name" value="sigma70-ECF"/>
    <property type="match status" value="1"/>
</dbReference>
<dbReference type="InterPro" id="IPR013324">
    <property type="entry name" value="RNA_pol_sigma_r3/r4-like"/>
</dbReference>
<comment type="caution">
    <text evidence="9">The sequence shown here is derived from an EMBL/GenBank/DDBJ whole genome shotgun (WGS) entry which is preliminary data.</text>
</comment>
<dbReference type="NCBIfam" id="NF007214">
    <property type="entry name" value="PRK09636.1"/>
    <property type="match status" value="1"/>
</dbReference>
<dbReference type="InterPro" id="IPR014303">
    <property type="entry name" value="RNA_pol_sigma-70_ECF"/>
</dbReference>
<keyword evidence="10" id="KW-1185">Reference proteome</keyword>
<evidence type="ECO:0000259" key="8">
    <source>
        <dbReference type="Pfam" id="PF08281"/>
    </source>
</evidence>
<feature type="domain" description="RNA polymerase sigma factor 70 region 4 type 2" evidence="8">
    <location>
        <begin position="155"/>
        <end position="206"/>
    </location>
</feature>
<feature type="region of interest" description="Disordered" evidence="6">
    <location>
        <begin position="32"/>
        <end position="55"/>
    </location>
</feature>
<dbReference type="InterPro" id="IPR013249">
    <property type="entry name" value="RNA_pol_sigma70_r4_t2"/>
</dbReference>
<accession>A0A7W8F761</accession>
<dbReference type="Proteomes" id="UP000568022">
    <property type="component" value="Unassembled WGS sequence"/>
</dbReference>
<dbReference type="SUPFAM" id="SSF54427">
    <property type="entry name" value="NTF2-like"/>
    <property type="match status" value="1"/>
</dbReference>
<keyword evidence="3" id="KW-0805">Transcription regulation</keyword>
<comment type="similarity">
    <text evidence="1">Belongs to the sigma-70 factor family. ECF subfamily.</text>
</comment>
<feature type="domain" description="RNA polymerase sigma-70 region 2" evidence="7">
    <location>
        <begin position="61"/>
        <end position="123"/>
    </location>
</feature>
<dbReference type="Gene3D" id="1.10.10.10">
    <property type="entry name" value="Winged helix-like DNA-binding domain superfamily/Winged helix DNA-binding domain"/>
    <property type="match status" value="1"/>
</dbReference>
<dbReference type="GO" id="GO:0003677">
    <property type="term" value="F:DNA binding"/>
    <property type="evidence" value="ECO:0007669"/>
    <property type="project" value="InterPro"/>
</dbReference>
<gene>
    <name evidence="9" type="ORF">FHS32_002437</name>
</gene>
<evidence type="ECO:0000256" key="3">
    <source>
        <dbReference type="ARBA" id="ARBA00023015"/>
    </source>
</evidence>
<dbReference type="InterPro" id="IPR052704">
    <property type="entry name" value="ECF_Sigma-70_Domain"/>
</dbReference>
<dbReference type="EMBL" id="JACHJE010000005">
    <property type="protein sequence ID" value="MBB5125703.1"/>
    <property type="molecule type" value="Genomic_DNA"/>
</dbReference>
<evidence type="ECO:0000259" key="7">
    <source>
        <dbReference type="Pfam" id="PF04542"/>
    </source>
</evidence>
<dbReference type="SUPFAM" id="SSF88946">
    <property type="entry name" value="Sigma2 domain of RNA polymerase sigma factors"/>
    <property type="match status" value="1"/>
</dbReference>
<evidence type="ECO:0000313" key="10">
    <source>
        <dbReference type="Proteomes" id="UP000568022"/>
    </source>
</evidence>
<keyword evidence="4" id="KW-0731">Sigma factor</keyword>
<dbReference type="InterPro" id="IPR007627">
    <property type="entry name" value="RNA_pol_sigma70_r2"/>
</dbReference>
<dbReference type="PANTHER" id="PTHR30173">
    <property type="entry name" value="SIGMA 19 FACTOR"/>
    <property type="match status" value="1"/>
</dbReference>
<dbReference type="PANTHER" id="PTHR30173:SF36">
    <property type="entry name" value="ECF RNA POLYMERASE SIGMA FACTOR SIGJ"/>
    <property type="match status" value="1"/>
</dbReference>
<dbReference type="InterPro" id="IPR036388">
    <property type="entry name" value="WH-like_DNA-bd_sf"/>
</dbReference>
<dbReference type="Pfam" id="PF04542">
    <property type="entry name" value="Sigma70_r2"/>
    <property type="match status" value="1"/>
</dbReference>